<dbReference type="InterPro" id="IPR016193">
    <property type="entry name" value="Cytidine_deaminase-like"/>
</dbReference>
<name>W7U454_9STRA</name>
<comment type="caution">
    <text evidence="3">The sequence shown here is derived from an EMBL/GenBank/DDBJ whole genome shotgun (WGS) entry which is preliminary data.</text>
</comment>
<feature type="compositionally biased region" description="Polar residues" evidence="1">
    <location>
        <begin position="720"/>
        <end position="741"/>
    </location>
</feature>
<feature type="compositionally biased region" description="Low complexity" evidence="1">
    <location>
        <begin position="843"/>
        <end position="853"/>
    </location>
</feature>
<keyword evidence="2" id="KW-0472">Membrane</keyword>
<evidence type="ECO:0000313" key="4">
    <source>
        <dbReference type="Proteomes" id="UP000019335"/>
    </source>
</evidence>
<dbReference type="OrthoDB" id="40021at2759"/>
<evidence type="ECO:0000313" key="3">
    <source>
        <dbReference type="EMBL" id="EWM30558.1"/>
    </source>
</evidence>
<gene>
    <name evidence="3" type="ORF">Naga_100033g42</name>
</gene>
<dbReference type="AlphaFoldDB" id="W7U454"/>
<dbReference type="InterPro" id="IPR032723">
    <property type="entry name" value="Deaminase_LmjF365940"/>
</dbReference>
<keyword evidence="2" id="KW-1133">Transmembrane helix</keyword>
<dbReference type="Pfam" id="PF14421">
    <property type="entry name" value="LmjF365940-deam"/>
    <property type="match status" value="1"/>
</dbReference>
<dbReference type="EMBL" id="AZIL01000030">
    <property type="protein sequence ID" value="EWM30558.1"/>
    <property type="molecule type" value="Genomic_DNA"/>
</dbReference>
<dbReference type="SUPFAM" id="SSF53927">
    <property type="entry name" value="Cytidine deaminase-like"/>
    <property type="match status" value="1"/>
</dbReference>
<dbReference type="Gene3D" id="3.40.140.10">
    <property type="entry name" value="Cytidine Deaminase, domain 2"/>
    <property type="match status" value="1"/>
</dbReference>
<reference evidence="3 4" key="1">
    <citation type="journal article" date="2014" name="Mol. Plant">
        <title>Chromosome Scale Genome Assembly and Transcriptome Profiling of Nannochloropsis gaditana in Nitrogen Depletion.</title>
        <authorList>
            <person name="Corteggiani Carpinelli E."/>
            <person name="Telatin A."/>
            <person name="Vitulo N."/>
            <person name="Forcato C."/>
            <person name="D'Angelo M."/>
            <person name="Schiavon R."/>
            <person name="Vezzi A."/>
            <person name="Giacometti G.M."/>
            <person name="Morosinotto T."/>
            <person name="Valle G."/>
        </authorList>
    </citation>
    <scope>NUCLEOTIDE SEQUENCE [LARGE SCALE GENOMIC DNA]</scope>
    <source>
        <strain evidence="3 4">B-31</strain>
    </source>
</reference>
<dbReference type="Proteomes" id="UP000019335">
    <property type="component" value="Chromosome 1"/>
</dbReference>
<feature type="region of interest" description="Disordered" evidence="1">
    <location>
        <begin position="251"/>
        <end position="291"/>
    </location>
</feature>
<organism evidence="3 4">
    <name type="scientific">Nannochloropsis gaditana</name>
    <dbReference type="NCBI Taxonomy" id="72520"/>
    <lineage>
        <taxon>Eukaryota</taxon>
        <taxon>Sar</taxon>
        <taxon>Stramenopiles</taxon>
        <taxon>Ochrophyta</taxon>
        <taxon>Eustigmatophyceae</taxon>
        <taxon>Eustigmatales</taxon>
        <taxon>Monodopsidaceae</taxon>
        <taxon>Nannochloropsis</taxon>
    </lineage>
</organism>
<keyword evidence="4" id="KW-1185">Reference proteome</keyword>
<accession>W7U454</accession>
<sequence length="925" mass="100354">MRSDDNNDASGLGAGFTFLQLSLFTAASSLVVFLRHRKQHLRREHALPSPPITESPGKKTKASPSTPRHAGQTMRPVSASSPVAPSPCTPCLPRHSGRHASKHSRHVSRCLSTGPERDVQDRVSHALDTCPGMEEVGRRRIELLVHNVSHKDMVLSLATLPGLGPSRTPSEELLSRTSSTSSTVLRVGPLAPFTATHRRRTSSSAVMQEDLVLCRPKFSLFQPVSDAILQVVHHHICPSVKVPVYVREHNPSAPAALPGPHSSSASSSDAPSLRRGDMRHERSYTLRRQSLTTQPELPVGFDLSECPLPVQDLTDFRLRRDDLGKLYPPLPSPRLQPPHPSPGGHDPAVTENAGGMAAAKNDSVDRDPLAGRSSPRSPAPLQDAVGIDGVYFPLLANVLPTWRKTVAAGVGPGGEEEVFKIIFLVSGVGMPRDPTSSREGNSTQGTAALLEEWMQRNYPDVRVVRVHSTTNIFRYDENIAFVKNELLPLIEHYRDGAAERWGTSWRHKYRLTISFADGSPARISAINAALRPYRPSFMHTWELKTFWHHAKMCLEDVEVLAFEDIDTAPPVPLSHADARARLVAQEMLRYKEEVLLHYRQGLCADLSTFWLRKTEKPVLAVLLVQKDRARPLLYRGCNMEVSMPTGSLCAERNAIGSALAADLTLKRRDLKVVAVLSVSFGKNGNTGGGGGGGDGGRKPEGTAKALDAVFASIDTAPRVASQTTDRNHSYSDSCTGHSIGNAQPRGLLGPRKGDAGASERTGGSMMASVGDQEGPWTPSSRRTGAQEEVFDGLSPPRTTIIRSYSVKDLNGCGQDGAFGKPSPAECRGRPHASSMDSLDPKSSKSTSPIIPLSNLRVDGGGRDQQGPGAMTIRVEADDLNPLKPCGACMEWLKKIAEKNPEFRVATFTDEACRGIYTEFVSTTST</sequence>
<proteinExistence type="predicted"/>
<evidence type="ECO:0000256" key="2">
    <source>
        <dbReference type="SAM" id="Phobius"/>
    </source>
</evidence>
<dbReference type="CDD" id="cd01283">
    <property type="entry name" value="cytidine_deaminase"/>
    <property type="match status" value="1"/>
</dbReference>
<evidence type="ECO:0000256" key="1">
    <source>
        <dbReference type="SAM" id="MobiDB-lite"/>
    </source>
</evidence>
<feature type="region of interest" description="Disordered" evidence="1">
    <location>
        <begin position="324"/>
        <end position="382"/>
    </location>
</feature>
<feature type="compositionally biased region" description="Basic and acidic residues" evidence="1">
    <location>
        <begin position="272"/>
        <end position="284"/>
    </location>
</feature>
<keyword evidence="2" id="KW-0812">Transmembrane</keyword>
<feature type="region of interest" description="Disordered" evidence="1">
    <location>
        <begin position="815"/>
        <end position="868"/>
    </location>
</feature>
<dbReference type="GO" id="GO:0003824">
    <property type="term" value="F:catalytic activity"/>
    <property type="evidence" value="ECO:0007669"/>
    <property type="project" value="InterPro"/>
</dbReference>
<protein>
    <submittedName>
        <fullName evidence="3">Cytidine deaminase-like protein</fullName>
    </submittedName>
</protein>
<feature type="region of interest" description="Disordered" evidence="1">
    <location>
        <begin position="719"/>
        <end position="784"/>
    </location>
</feature>
<feature type="region of interest" description="Disordered" evidence="1">
    <location>
        <begin position="42"/>
        <end position="84"/>
    </location>
</feature>
<feature type="transmembrane region" description="Helical" evidence="2">
    <location>
        <begin position="12"/>
        <end position="34"/>
    </location>
</feature>
<feature type="compositionally biased region" description="Low complexity" evidence="1">
    <location>
        <begin position="251"/>
        <end position="271"/>
    </location>
</feature>
<feature type="compositionally biased region" description="Pro residues" evidence="1">
    <location>
        <begin position="328"/>
        <end position="341"/>
    </location>
</feature>